<protein>
    <recommendedName>
        <fullName evidence="1">CMP/dCMP-type deaminase domain-containing protein</fullName>
    </recommendedName>
</protein>
<gene>
    <name evidence="2" type="ORF">PROFUN_07966</name>
</gene>
<dbReference type="SUPFAM" id="SSF53927">
    <property type="entry name" value="Cytidine deaminase-like"/>
    <property type="match status" value="1"/>
</dbReference>
<accession>A0A2P6NL97</accession>
<dbReference type="Gene3D" id="3.40.140.10">
    <property type="entry name" value="Cytidine Deaminase, domain 2"/>
    <property type="match status" value="1"/>
</dbReference>
<dbReference type="AlphaFoldDB" id="A0A2P6NL97"/>
<dbReference type="InterPro" id="IPR002125">
    <property type="entry name" value="CMP_dCMP_dom"/>
</dbReference>
<comment type="caution">
    <text evidence="2">The sequence shown here is derived from an EMBL/GenBank/DDBJ whole genome shotgun (WGS) entry which is preliminary data.</text>
</comment>
<evidence type="ECO:0000313" key="3">
    <source>
        <dbReference type="Proteomes" id="UP000241769"/>
    </source>
</evidence>
<dbReference type="PROSITE" id="PS51747">
    <property type="entry name" value="CYT_DCMP_DEAMINASES_2"/>
    <property type="match status" value="1"/>
</dbReference>
<dbReference type="STRING" id="1890364.A0A2P6NL97"/>
<sequence>MSNNSDEETIRTQIKAVLSAEELSSVVYEDVIVTLVKEPKNISELLKKRLSEEHFPCRSLSHVKRVRKDRASGQVYLLLCTTEQLKSLSSIRELEEMSSLFPNAFSKYQLSLSVQKVPKTSPLTLDQFNEWSLLWPLTLHKHEISTPPPSLFSKEQLRHFDSFMQQTIALSHVSRQGVACLVVDPTTMTVVATGKSDITPMHPLKHAIMDAVSNVAQHQLEEVRTRKKRRTEVQYLCTGYDLYVTSAVWLWFTHE</sequence>
<feature type="domain" description="CMP/dCMP-type deaminase" evidence="1">
    <location>
        <begin position="158"/>
        <end position="255"/>
    </location>
</feature>
<keyword evidence="3" id="KW-1185">Reference proteome</keyword>
<dbReference type="EMBL" id="MDYQ01000058">
    <property type="protein sequence ID" value="PRP84716.1"/>
    <property type="molecule type" value="Genomic_DNA"/>
</dbReference>
<reference evidence="2 3" key="1">
    <citation type="journal article" date="2018" name="Genome Biol. Evol.">
        <title>Multiple Roots of Fruiting Body Formation in Amoebozoa.</title>
        <authorList>
            <person name="Hillmann F."/>
            <person name="Forbes G."/>
            <person name="Novohradska S."/>
            <person name="Ferling I."/>
            <person name="Riege K."/>
            <person name="Groth M."/>
            <person name="Westermann M."/>
            <person name="Marz M."/>
            <person name="Spaller T."/>
            <person name="Winckler T."/>
            <person name="Schaap P."/>
            <person name="Glockner G."/>
        </authorList>
    </citation>
    <scope>NUCLEOTIDE SEQUENCE [LARGE SCALE GENOMIC DNA]</scope>
    <source>
        <strain evidence="2 3">Jena</strain>
    </source>
</reference>
<proteinExistence type="predicted"/>
<organism evidence="2 3">
    <name type="scientific">Planoprotostelium fungivorum</name>
    <dbReference type="NCBI Taxonomy" id="1890364"/>
    <lineage>
        <taxon>Eukaryota</taxon>
        <taxon>Amoebozoa</taxon>
        <taxon>Evosea</taxon>
        <taxon>Variosea</taxon>
        <taxon>Cavosteliida</taxon>
        <taxon>Cavosteliaceae</taxon>
        <taxon>Planoprotostelium</taxon>
    </lineage>
</organism>
<evidence type="ECO:0000259" key="1">
    <source>
        <dbReference type="PROSITE" id="PS51747"/>
    </source>
</evidence>
<dbReference type="OrthoDB" id="3180714at2759"/>
<evidence type="ECO:0000313" key="2">
    <source>
        <dbReference type="EMBL" id="PRP84716.1"/>
    </source>
</evidence>
<dbReference type="InParanoid" id="A0A2P6NL97"/>
<dbReference type="Proteomes" id="UP000241769">
    <property type="component" value="Unassembled WGS sequence"/>
</dbReference>
<dbReference type="InterPro" id="IPR016193">
    <property type="entry name" value="Cytidine_deaminase-like"/>
</dbReference>
<name>A0A2P6NL97_9EUKA</name>
<dbReference type="GO" id="GO:0003824">
    <property type="term" value="F:catalytic activity"/>
    <property type="evidence" value="ECO:0007669"/>
    <property type="project" value="InterPro"/>
</dbReference>